<dbReference type="EMBL" id="ML736742">
    <property type="protein sequence ID" value="KAE8408748.1"/>
    <property type="molecule type" value="Genomic_DNA"/>
</dbReference>
<dbReference type="GeneID" id="43670836"/>
<evidence type="ECO:0000259" key="1">
    <source>
        <dbReference type="PROSITE" id="PS50011"/>
    </source>
</evidence>
<keyword evidence="3" id="KW-1185">Reference proteome</keyword>
<dbReference type="InterPro" id="IPR011009">
    <property type="entry name" value="Kinase-like_dom_sf"/>
</dbReference>
<dbReference type="InterPro" id="IPR000719">
    <property type="entry name" value="Prot_kinase_dom"/>
</dbReference>
<dbReference type="GO" id="GO:0005524">
    <property type="term" value="F:ATP binding"/>
    <property type="evidence" value="ECO:0007669"/>
    <property type="project" value="InterPro"/>
</dbReference>
<dbReference type="GO" id="GO:0004674">
    <property type="term" value="F:protein serine/threonine kinase activity"/>
    <property type="evidence" value="ECO:0007669"/>
    <property type="project" value="TreeGrafter"/>
</dbReference>
<dbReference type="InterPro" id="IPR053235">
    <property type="entry name" value="Ser_Thr_kinase"/>
</dbReference>
<evidence type="ECO:0000313" key="2">
    <source>
        <dbReference type="EMBL" id="KAE8408748.1"/>
    </source>
</evidence>
<dbReference type="AlphaFoldDB" id="A0A5N7DTB9"/>
<gene>
    <name evidence="2" type="ORF">BDV37DRAFT_278755</name>
</gene>
<dbReference type="SUPFAM" id="SSF56112">
    <property type="entry name" value="Protein kinase-like (PK-like)"/>
    <property type="match status" value="1"/>
</dbReference>
<feature type="domain" description="Protein kinase" evidence="1">
    <location>
        <begin position="8"/>
        <end position="257"/>
    </location>
</feature>
<reference evidence="2 3" key="1">
    <citation type="submission" date="2019-04" db="EMBL/GenBank/DDBJ databases">
        <authorList>
            <consortium name="DOE Joint Genome Institute"/>
            <person name="Mondo S."/>
            <person name="Kjaerbolling I."/>
            <person name="Vesth T."/>
            <person name="Frisvad J.C."/>
            <person name="Nybo J.L."/>
            <person name="Theobald S."/>
            <person name="Kildgaard S."/>
            <person name="Isbrandt T."/>
            <person name="Kuo A."/>
            <person name="Sato A."/>
            <person name="Lyhne E.K."/>
            <person name="Kogle M.E."/>
            <person name="Wiebenga A."/>
            <person name="Kun R.S."/>
            <person name="Lubbers R.J."/>
            <person name="Makela M.R."/>
            <person name="Barry K."/>
            <person name="Chovatia M."/>
            <person name="Clum A."/>
            <person name="Daum C."/>
            <person name="Haridas S."/>
            <person name="He G."/>
            <person name="LaButti K."/>
            <person name="Lipzen A."/>
            <person name="Riley R."/>
            <person name="Salamov A."/>
            <person name="Simmons B.A."/>
            <person name="Magnuson J.K."/>
            <person name="Henrissat B."/>
            <person name="Mortensen U.H."/>
            <person name="Larsen T.O."/>
            <person name="Devries R.P."/>
            <person name="Grigoriev I.V."/>
            <person name="Machida M."/>
            <person name="Baker S.E."/>
            <person name="Andersen M.R."/>
            <person name="Cantor M.N."/>
            <person name="Hua S.X."/>
        </authorList>
    </citation>
    <scope>NUCLEOTIDE SEQUENCE [LARGE SCALE GENOMIC DNA]</scope>
    <source>
        <strain evidence="2 3">CBS 119388</strain>
    </source>
</reference>
<name>A0A5N7DTB9_9EURO</name>
<proteinExistence type="predicted"/>
<accession>A0A5N7DTB9</accession>
<keyword evidence="2" id="KW-0808">Transferase</keyword>
<protein>
    <submittedName>
        <fullName evidence="2">Kinase-like protein</fullName>
    </submittedName>
</protein>
<dbReference type="GO" id="GO:0005737">
    <property type="term" value="C:cytoplasm"/>
    <property type="evidence" value="ECO:0007669"/>
    <property type="project" value="TreeGrafter"/>
</dbReference>
<sequence length="257" mass="29352">MEVVQRNEAFKKIDGKMKFAYVQIFVLQDGILYSGKWTSRLDSPRTLNDRQEVKRIPTEDRGPEVNAAWSAVYVKTPSLLAYIDGNLEKQIAREVETCETLRNNSHPNIATYYGYMETNCRVSGLCFTRYMSTLLEAVNPQRLGKVAFLSSPRELVNENMKSSLDGILAAIRHLHSLGLHNDINPANIMLDEDGTFILIDFDSSRYIGESLRNTETKRTCHWHDPSVDISLEKNDLDAFKDLQIWLNGSRDGDFLLE</sequence>
<dbReference type="PROSITE" id="PS50011">
    <property type="entry name" value="PROTEIN_KINASE_DOM"/>
    <property type="match status" value="1"/>
</dbReference>
<keyword evidence="2" id="KW-0418">Kinase</keyword>
<dbReference type="OrthoDB" id="4062651at2759"/>
<dbReference type="Proteomes" id="UP000325579">
    <property type="component" value="Unassembled WGS sequence"/>
</dbReference>
<dbReference type="RefSeq" id="XP_031946067.1">
    <property type="nucleotide sequence ID" value="XM_032086145.1"/>
</dbReference>
<dbReference type="PANTHER" id="PTHR24361">
    <property type="entry name" value="MITOGEN-ACTIVATED KINASE KINASE KINASE"/>
    <property type="match status" value="1"/>
</dbReference>
<dbReference type="Gene3D" id="1.10.510.10">
    <property type="entry name" value="Transferase(Phosphotransferase) domain 1"/>
    <property type="match status" value="1"/>
</dbReference>
<organism evidence="2 3">
    <name type="scientific">Aspergillus pseudonomiae</name>
    <dbReference type="NCBI Taxonomy" id="1506151"/>
    <lineage>
        <taxon>Eukaryota</taxon>
        <taxon>Fungi</taxon>
        <taxon>Dikarya</taxon>
        <taxon>Ascomycota</taxon>
        <taxon>Pezizomycotina</taxon>
        <taxon>Eurotiomycetes</taxon>
        <taxon>Eurotiomycetidae</taxon>
        <taxon>Eurotiales</taxon>
        <taxon>Aspergillaceae</taxon>
        <taxon>Aspergillus</taxon>
        <taxon>Aspergillus subgen. Circumdati</taxon>
    </lineage>
</organism>
<dbReference type="Pfam" id="PF00069">
    <property type="entry name" value="Pkinase"/>
    <property type="match status" value="1"/>
</dbReference>
<evidence type="ECO:0000313" key="3">
    <source>
        <dbReference type="Proteomes" id="UP000325579"/>
    </source>
</evidence>